<dbReference type="RefSeq" id="WP_125241749.1">
    <property type="nucleotide sequence ID" value="NZ_RSED01000002.1"/>
</dbReference>
<comment type="caution">
    <text evidence="2">The sequence shown here is derived from an EMBL/GenBank/DDBJ whole genome shotgun (WGS) entry which is preliminary data.</text>
</comment>
<dbReference type="AlphaFoldDB" id="A0A426VG03"/>
<proteinExistence type="predicted"/>
<evidence type="ECO:0000313" key="3">
    <source>
        <dbReference type="Proteomes" id="UP000269265"/>
    </source>
</evidence>
<organism evidence="2 3">
    <name type="scientific">Aquabacterium soli</name>
    <dbReference type="NCBI Taxonomy" id="2493092"/>
    <lineage>
        <taxon>Bacteria</taxon>
        <taxon>Pseudomonadati</taxon>
        <taxon>Pseudomonadota</taxon>
        <taxon>Betaproteobacteria</taxon>
        <taxon>Burkholderiales</taxon>
        <taxon>Aquabacterium</taxon>
    </lineage>
</organism>
<feature type="transmembrane region" description="Helical" evidence="1">
    <location>
        <begin position="121"/>
        <end position="146"/>
    </location>
</feature>
<evidence type="ECO:0000256" key="1">
    <source>
        <dbReference type="SAM" id="Phobius"/>
    </source>
</evidence>
<dbReference type="EMBL" id="RSED01000002">
    <property type="protein sequence ID" value="RRS05842.1"/>
    <property type="molecule type" value="Genomic_DNA"/>
</dbReference>
<keyword evidence="1" id="KW-1133">Transmembrane helix</keyword>
<keyword evidence="1" id="KW-0472">Membrane</keyword>
<accession>A0A426VG03</accession>
<keyword evidence="3" id="KW-1185">Reference proteome</keyword>
<name>A0A426VG03_9BURK</name>
<sequence>MFSTGVVPAHARPLVSTLVTAAAVALTLGILLLLAPGVVTPGHLIALIEEDGPLEVVTVVIWMVSAVYLLWPGNRPRLPAWSFGFFCFTLGMRENGLPASIVPHGRRLMQLGFYLHGPESLAYRVVAGLVLLAVLAAAVHVVVFVGREFIQRRGWVQVDTGMFILGMGVLVASQIAESLQDRPALAAGLFPQGWNAMLSLESLEEGWEALGALFVLAAVHLSRRLGRRTNGFD</sequence>
<protein>
    <submittedName>
        <fullName evidence="2">Uncharacterized protein</fullName>
    </submittedName>
</protein>
<feature type="transmembrane region" description="Helical" evidence="1">
    <location>
        <begin position="83"/>
        <end position="101"/>
    </location>
</feature>
<dbReference type="Proteomes" id="UP000269265">
    <property type="component" value="Unassembled WGS sequence"/>
</dbReference>
<gene>
    <name evidence="2" type="ORF">EIP75_02985</name>
</gene>
<evidence type="ECO:0000313" key="2">
    <source>
        <dbReference type="EMBL" id="RRS05842.1"/>
    </source>
</evidence>
<keyword evidence="1" id="KW-0812">Transmembrane</keyword>
<reference evidence="2 3" key="1">
    <citation type="submission" date="2018-12" db="EMBL/GenBank/DDBJ databases">
        <title>The whole draft genome of Aquabacterium sp. SJQ9.</title>
        <authorList>
            <person name="Sun L."/>
            <person name="Gao X."/>
            <person name="Chen W."/>
            <person name="Huang K."/>
        </authorList>
    </citation>
    <scope>NUCLEOTIDE SEQUENCE [LARGE SCALE GENOMIC DNA]</scope>
    <source>
        <strain evidence="2 3">SJQ9</strain>
    </source>
</reference>
<feature type="transmembrane region" description="Helical" evidence="1">
    <location>
        <begin position="54"/>
        <end position="71"/>
    </location>
</feature>
<feature type="transmembrane region" description="Helical" evidence="1">
    <location>
        <begin position="12"/>
        <end position="34"/>
    </location>
</feature>